<dbReference type="GO" id="GO:0097510">
    <property type="term" value="P:base-excision repair, AP site formation via deaminated base removal"/>
    <property type="evidence" value="ECO:0007669"/>
    <property type="project" value="TreeGrafter"/>
</dbReference>
<dbReference type="STRING" id="152573.SAMN04488051_101171"/>
<evidence type="ECO:0000259" key="12">
    <source>
        <dbReference type="SMART" id="SM00986"/>
    </source>
</evidence>
<evidence type="ECO:0000256" key="9">
    <source>
        <dbReference type="HAMAP-Rule" id="MF_00148"/>
    </source>
</evidence>
<comment type="function">
    <text evidence="2 9 11">Excises uracil residues from the DNA which can arise as a result of misincorporation of dUMP residues by DNA polymerase or due to deamination of cytosine.</text>
</comment>
<dbReference type="EC" id="3.2.2.27" evidence="4 9"/>
<dbReference type="PROSITE" id="PS00130">
    <property type="entry name" value="U_DNA_GLYCOSYLASE"/>
    <property type="match status" value="1"/>
</dbReference>
<evidence type="ECO:0000256" key="5">
    <source>
        <dbReference type="ARBA" id="ARBA00018429"/>
    </source>
</evidence>
<evidence type="ECO:0000256" key="6">
    <source>
        <dbReference type="ARBA" id="ARBA00022763"/>
    </source>
</evidence>
<feature type="active site" description="Proton acceptor" evidence="9 10">
    <location>
        <position position="66"/>
    </location>
</feature>
<evidence type="ECO:0000313" key="14">
    <source>
        <dbReference type="Proteomes" id="UP000198773"/>
    </source>
</evidence>
<keyword evidence="6 9" id="KW-0227">DNA damage</keyword>
<sequence length="230" mass="25883">MRLKPMPEWQDVLGAEKHQPYFQHIMQQVQAERAAGQVIYPPEKEVFSAFKLTRFADLKVVILGQDPYHGPNQAHGLAFSVRPGVAVPPSLRNMFKELAHEYPDYQIPSHGYLKAWAEQGVLLLNTALTVVANQANSHRDLGWEQFTDKVIAAISTEAQHVVFLLWGSHAIRKASLINRQQHTVLTAPHPSPLSAYRGFFGCNHFLQANEALIARGQQPIDWQLPLQATL</sequence>
<dbReference type="SMART" id="SM00986">
    <property type="entry name" value="UDG"/>
    <property type="match status" value="1"/>
</dbReference>
<dbReference type="PANTHER" id="PTHR11264">
    <property type="entry name" value="URACIL-DNA GLYCOSYLASE"/>
    <property type="match status" value="1"/>
</dbReference>
<dbReference type="InterPro" id="IPR018085">
    <property type="entry name" value="Ura-DNA_Glyclase_AS"/>
</dbReference>
<dbReference type="HAMAP" id="MF_00148">
    <property type="entry name" value="UDG"/>
    <property type="match status" value="1"/>
</dbReference>
<dbReference type="CDD" id="cd10027">
    <property type="entry name" value="UDG-F1-like"/>
    <property type="match status" value="1"/>
</dbReference>
<dbReference type="NCBIfam" id="NF003592">
    <property type="entry name" value="PRK05254.1-5"/>
    <property type="match status" value="1"/>
</dbReference>
<reference evidence="13 14" key="1">
    <citation type="submission" date="2016-10" db="EMBL/GenBank/DDBJ databases">
        <authorList>
            <person name="de Groot N.N."/>
        </authorList>
    </citation>
    <scope>NUCLEOTIDE SEQUENCE [LARGE SCALE GENOMIC DNA]</scope>
    <source>
        <strain evidence="13 14">CGMCC 1.3430</strain>
    </source>
</reference>
<keyword evidence="14" id="KW-1185">Reference proteome</keyword>
<dbReference type="GO" id="GO:0004844">
    <property type="term" value="F:uracil DNA N-glycosylase activity"/>
    <property type="evidence" value="ECO:0007669"/>
    <property type="project" value="UniProtKB-UniRule"/>
</dbReference>
<feature type="domain" description="Uracil-DNA glycosylase-like" evidence="12">
    <location>
        <begin position="51"/>
        <end position="212"/>
    </location>
</feature>
<protein>
    <recommendedName>
        <fullName evidence="5 9">Uracil-DNA glycosylase</fullName>
        <shortName evidence="9">UDG</shortName>
        <ecNumber evidence="4 9">3.2.2.27</ecNumber>
    </recommendedName>
</protein>
<evidence type="ECO:0000256" key="7">
    <source>
        <dbReference type="ARBA" id="ARBA00022801"/>
    </source>
</evidence>
<comment type="subcellular location">
    <subcellularLocation>
        <location evidence="9">Cytoplasm</location>
    </subcellularLocation>
</comment>
<name>A0A1H3XBV3_ALKAM</name>
<dbReference type="SUPFAM" id="SSF52141">
    <property type="entry name" value="Uracil-DNA glycosylase-like"/>
    <property type="match status" value="1"/>
</dbReference>
<accession>A0A1H3XBV3</accession>
<comment type="catalytic activity">
    <reaction evidence="1 9 11">
        <text>Hydrolyzes single-stranded DNA or mismatched double-stranded DNA and polynucleotides, releasing free uracil.</text>
        <dbReference type="EC" id="3.2.2.27"/>
    </reaction>
</comment>
<evidence type="ECO:0000256" key="2">
    <source>
        <dbReference type="ARBA" id="ARBA00002631"/>
    </source>
</evidence>
<evidence type="ECO:0000256" key="8">
    <source>
        <dbReference type="ARBA" id="ARBA00023204"/>
    </source>
</evidence>
<dbReference type="Gene3D" id="3.40.470.10">
    <property type="entry name" value="Uracil-DNA glycosylase-like domain"/>
    <property type="match status" value="1"/>
</dbReference>
<dbReference type="InterPro" id="IPR036895">
    <property type="entry name" value="Uracil-DNA_glycosylase-like_sf"/>
</dbReference>
<evidence type="ECO:0000256" key="4">
    <source>
        <dbReference type="ARBA" id="ARBA00012030"/>
    </source>
</evidence>
<dbReference type="AlphaFoldDB" id="A0A1H3XBV3"/>
<dbReference type="SMART" id="SM00987">
    <property type="entry name" value="UreE_C"/>
    <property type="match status" value="1"/>
</dbReference>
<keyword evidence="9" id="KW-0963">Cytoplasm</keyword>
<dbReference type="FunFam" id="3.40.470.10:FF:000001">
    <property type="entry name" value="Uracil-DNA glycosylase"/>
    <property type="match status" value="1"/>
</dbReference>
<gene>
    <name evidence="9" type="primary">ung</name>
    <name evidence="13" type="ORF">SAMN04488051_101171</name>
</gene>
<organism evidence="13 14">
    <name type="scientific">Alkalimonas amylolytica</name>
    <dbReference type="NCBI Taxonomy" id="152573"/>
    <lineage>
        <taxon>Bacteria</taxon>
        <taxon>Pseudomonadati</taxon>
        <taxon>Pseudomonadota</taxon>
        <taxon>Gammaproteobacteria</taxon>
        <taxon>Alkalimonas</taxon>
    </lineage>
</organism>
<dbReference type="NCBIfam" id="NF003589">
    <property type="entry name" value="PRK05254.1-2"/>
    <property type="match status" value="1"/>
</dbReference>
<evidence type="ECO:0000256" key="3">
    <source>
        <dbReference type="ARBA" id="ARBA00008184"/>
    </source>
</evidence>
<dbReference type="InterPro" id="IPR002043">
    <property type="entry name" value="UDG_fam1"/>
</dbReference>
<dbReference type="NCBIfam" id="NF003588">
    <property type="entry name" value="PRK05254.1-1"/>
    <property type="match status" value="1"/>
</dbReference>
<evidence type="ECO:0000256" key="11">
    <source>
        <dbReference type="RuleBase" id="RU003780"/>
    </source>
</evidence>
<dbReference type="EMBL" id="FNRM01000001">
    <property type="protein sequence ID" value="SDZ96421.1"/>
    <property type="molecule type" value="Genomic_DNA"/>
</dbReference>
<dbReference type="GO" id="GO:0005737">
    <property type="term" value="C:cytoplasm"/>
    <property type="evidence" value="ECO:0007669"/>
    <property type="project" value="UniProtKB-SubCell"/>
</dbReference>
<dbReference type="PANTHER" id="PTHR11264:SF0">
    <property type="entry name" value="URACIL-DNA GLYCOSYLASE"/>
    <property type="match status" value="1"/>
</dbReference>
<evidence type="ECO:0000313" key="13">
    <source>
        <dbReference type="EMBL" id="SDZ96421.1"/>
    </source>
</evidence>
<dbReference type="NCBIfam" id="NF003591">
    <property type="entry name" value="PRK05254.1-4"/>
    <property type="match status" value="1"/>
</dbReference>
<dbReference type="InterPro" id="IPR005122">
    <property type="entry name" value="Uracil-DNA_glycosylase-like"/>
</dbReference>
<dbReference type="Proteomes" id="UP000198773">
    <property type="component" value="Unassembled WGS sequence"/>
</dbReference>
<comment type="similarity">
    <text evidence="3 9 11">Belongs to the uracil-DNA glycosylase (UDG) superfamily. UNG family.</text>
</comment>
<keyword evidence="8 9" id="KW-0234">DNA repair</keyword>
<dbReference type="Pfam" id="PF03167">
    <property type="entry name" value="UDG"/>
    <property type="match status" value="1"/>
</dbReference>
<proteinExistence type="inferred from homology"/>
<evidence type="ECO:0000256" key="10">
    <source>
        <dbReference type="PROSITE-ProRule" id="PRU10072"/>
    </source>
</evidence>
<dbReference type="NCBIfam" id="TIGR00628">
    <property type="entry name" value="ung"/>
    <property type="match status" value="1"/>
</dbReference>
<keyword evidence="7 9" id="KW-0378">Hydrolase</keyword>
<evidence type="ECO:0000256" key="1">
    <source>
        <dbReference type="ARBA" id="ARBA00001400"/>
    </source>
</evidence>